<proteinExistence type="predicted"/>
<dbReference type="PANTHER" id="PTHR42785:SF1">
    <property type="entry name" value="DNA TOPOISOMERASE"/>
    <property type="match status" value="1"/>
</dbReference>
<evidence type="ECO:0000313" key="2">
    <source>
        <dbReference type="EMBL" id="MFD2935403.1"/>
    </source>
</evidence>
<gene>
    <name evidence="2" type="ORF">ACFS25_16595</name>
</gene>
<dbReference type="RefSeq" id="WP_381503276.1">
    <property type="nucleotide sequence ID" value="NZ_JBHUOM010000016.1"/>
</dbReference>
<dbReference type="SUPFAM" id="SSF56712">
    <property type="entry name" value="Prokaryotic type I DNA topoisomerase"/>
    <property type="match status" value="1"/>
</dbReference>
<sequence>MKLLIVESPNKIKKLKSLLGSEYEVAASVGHIRDLPTKELGINRQAGYKMDYQVYDEKQDVVKRMLLE</sequence>
<keyword evidence="3" id="KW-1185">Reference proteome</keyword>
<name>A0ABW6ALM9_9BACT</name>
<comment type="caution">
    <text evidence="2">The sequence shown here is derived from an EMBL/GenBank/DDBJ whole genome shotgun (WGS) entry which is preliminary data.</text>
</comment>
<accession>A0ABW6ALM9</accession>
<dbReference type="InterPro" id="IPR023405">
    <property type="entry name" value="Topo_IA_core_domain"/>
</dbReference>
<evidence type="ECO:0000259" key="1">
    <source>
        <dbReference type="PROSITE" id="PS50880"/>
    </source>
</evidence>
<dbReference type="PANTHER" id="PTHR42785">
    <property type="entry name" value="DNA TOPOISOMERASE, TYPE IA, CORE"/>
    <property type="match status" value="1"/>
</dbReference>
<dbReference type="Gene3D" id="3.40.50.140">
    <property type="match status" value="1"/>
</dbReference>
<dbReference type="Proteomes" id="UP001597512">
    <property type="component" value="Unassembled WGS sequence"/>
</dbReference>
<dbReference type="InterPro" id="IPR006171">
    <property type="entry name" value="TOPRIM_dom"/>
</dbReference>
<reference evidence="3" key="1">
    <citation type="journal article" date="2019" name="Int. J. Syst. Evol. Microbiol.">
        <title>The Global Catalogue of Microorganisms (GCM) 10K type strain sequencing project: providing services to taxonomists for standard genome sequencing and annotation.</title>
        <authorList>
            <consortium name="The Broad Institute Genomics Platform"/>
            <consortium name="The Broad Institute Genome Sequencing Center for Infectious Disease"/>
            <person name="Wu L."/>
            <person name="Ma J."/>
        </authorList>
    </citation>
    <scope>NUCLEOTIDE SEQUENCE [LARGE SCALE GENOMIC DNA]</scope>
    <source>
        <strain evidence="3">KCTC 52490</strain>
    </source>
</reference>
<organism evidence="2 3">
    <name type="scientific">Spirosoma flavum</name>
    <dbReference type="NCBI Taxonomy" id="2048557"/>
    <lineage>
        <taxon>Bacteria</taxon>
        <taxon>Pseudomonadati</taxon>
        <taxon>Bacteroidota</taxon>
        <taxon>Cytophagia</taxon>
        <taxon>Cytophagales</taxon>
        <taxon>Cytophagaceae</taxon>
        <taxon>Spirosoma</taxon>
    </lineage>
</organism>
<dbReference type="PROSITE" id="PS50880">
    <property type="entry name" value="TOPRIM"/>
    <property type="match status" value="1"/>
</dbReference>
<feature type="domain" description="Toprim" evidence="1">
    <location>
        <begin position="1"/>
        <end position="68"/>
    </location>
</feature>
<dbReference type="InterPro" id="IPR000380">
    <property type="entry name" value="Topo_IA"/>
</dbReference>
<dbReference type="Pfam" id="PF01751">
    <property type="entry name" value="Toprim"/>
    <property type="match status" value="1"/>
</dbReference>
<evidence type="ECO:0000313" key="3">
    <source>
        <dbReference type="Proteomes" id="UP001597512"/>
    </source>
</evidence>
<protein>
    <submittedName>
        <fullName evidence="2">Toprim domain-containing protein</fullName>
    </submittedName>
</protein>
<dbReference type="EMBL" id="JBHUOM010000016">
    <property type="protein sequence ID" value="MFD2935403.1"/>
    <property type="molecule type" value="Genomic_DNA"/>
</dbReference>